<feature type="coiled-coil region" evidence="1">
    <location>
        <begin position="1058"/>
        <end position="1115"/>
    </location>
</feature>
<sequence>MDRLVFWLILLSVAVSVSSMPTVPGIRVCKPALQEFKLSGGAEKFRLLSPNYDRQLPPDGEECTVTFGDSKETVMINVTFRVFSTQSGPDCSLCVGGVQLCGTQPEGKTFSYIVPPQMSFTFAFLPNKDSNSARFKANIEVQKYDGQAVEDYQDRGAFFVSPESSVKETEFQYSDSCSRLIYLESQDVQDSSKYSYSNIGEDIAQIQNELSIGKERVDEALALIDAKLQVFIYSGVNQYDNDIQSLEKIREDLVQTETNIRNAQALTEKDFNEESIAKCENLLTQAKRHVSQALKFMKALTSSYEVNYSSSENDKRSSDEDDVKNNDDCYGGDEGSRNIKTLLEKADKNFDNALEILNSLSNQYTADCDNSQNDESDGSVSEEEQPSLTQRRLEIARRQLNKALKSITSIVDYYTNLGDCKEHANDLEQVKDQLIESRNKINDALEILRSQPDPYAIEYAGDNPAIEKLRDIFITARNNISKSRKIIQALEALGRKDFPANLLKNALKKATTNINAVLLSLNGQSTRDSEEDDSPDNAYNGSDQSVSLLETVVKRALDDIEKASECVVKMIDSYISANDYSNVYAGEVGELKRLSDQMENAKTKLYKIVEQISTLTDPYRFDHSSNTVLEEVSDVLKQAQQNVEKAQKIVDSFGDAYSFVYGGNDFPTEVLKSSLRRAEKNIKFGMLLMDKLSNPYGNVYQPTDLMFGFIHDRLMLSSYELHNALATINKMLDSYSASNEYSNVYSGNTVELERVRAQLEQAIKNIDTALCSFSDPYSFDYVSETDVIEKSTNVLQDAQSDITDALKVIDSIGKAYSSEYNTVYAGDNIPTDVLKESLNNARKSVNDAMRLMELFSSPSSYDGQEQQLMSLMRQLLNSALGELREVQKIVLNILEPYSSSNQYSNVYAGDISVLKRMAKPLRESRKIIKNALRIMLAESDPYSSFDIGKFKKMLLLARKNMNKVNKILNSLGDTYSNNYSSLYGGDVVPALAIKRMLRRTRIDINRAVELVAAIQNPYGNAYEAAFWENIDSQVTTVIREINYAVRLLRSYQTDKTVQLRVKNQLDAAEADIDSLLEALSTLAPDSYYSDDDKALENARKSLKDAKKQIREASKWMNVLTDPYVANGENSLNKVKISLRKASKDARAVKDAVADITNSYRGQD</sequence>
<feature type="coiled-coil region" evidence="1">
    <location>
        <begin position="420"/>
        <end position="451"/>
    </location>
</feature>
<feature type="signal peptide" evidence="3">
    <location>
        <begin position="1"/>
        <end position="19"/>
    </location>
</feature>
<feature type="region of interest" description="Disordered" evidence="2">
    <location>
        <begin position="307"/>
        <end position="336"/>
    </location>
</feature>
<dbReference type="RefSeq" id="XP_005111858.1">
    <property type="nucleotide sequence ID" value="XM_005111801.2"/>
</dbReference>
<dbReference type="Proteomes" id="UP000694888">
    <property type="component" value="Unplaced"/>
</dbReference>
<evidence type="ECO:0000313" key="5">
    <source>
        <dbReference type="RefSeq" id="XP_005111858.1"/>
    </source>
</evidence>
<organism evidence="4 5">
    <name type="scientific">Aplysia californica</name>
    <name type="common">California sea hare</name>
    <dbReference type="NCBI Taxonomy" id="6500"/>
    <lineage>
        <taxon>Eukaryota</taxon>
        <taxon>Metazoa</taxon>
        <taxon>Spiralia</taxon>
        <taxon>Lophotrochozoa</taxon>
        <taxon>Mollusca</taxon>
        <taxon>Gastropoda</taxon>
        <taxon>Heterobranchia</taxon>
        <taxon>Euthyneura</taxon>
        <taxon>Tectipleura</taxon>
        <taxon>Aplysiida</taxon>
        <taxon>Aplysioidea</taxon>
        <taxon>Aplysiidae</taxon>
        <taxon>Aplysia</taxon>
    </lineage>
</organism>
<feature type="coiled-coil region" evidence="1">
    <location>
        <begin position="584"/>
        <end position="656"/>
    </location>
</feature>
<evidence type="ECO:0000256" key="1">
    <source>
        <dbReference type="SAM" id="Coils"/>
    </source>
</evidence>
<reference evidence="5" key="1">
    <citation type="submission" date="2025-08" db="UniProtKB">
        <authorList>
            <consortium name="RefSeq"/>
        </authorList>
    </citation>
    <scope>IDENTIFICATION</scope>
</reference>
<feature type="chain" id="PRO_5047000536" evidence="3">
    <location>
        <begin position="20"/>
        <end position="1163"/>
    </location>
</feature>
<evidence type="ECO:0000256" key="2">
    <source>
        <dbReference type="SAM" id="MobiDB-lite"/>
    </source>
</evidence>
<feature type="compositionally biased region" description="Acidic residues" evidence="2">
    <location>
        <begin position="372"/>
        <end position="385"/>
    </location>
</feature>
<evidence type="ECO:0000256" key="3">
    <source>
        <dbReference type="SAM" id="SignalP"/>
    </source>
</evidence>
<keyword evidence="4" id="KW-1185">Reference proteome</keyword>
<feature type="region of interest" description="Disordered" evidence="2">
    <location>
        <begin position="365"/>
        <end position="389"/>
    </location>
</feature>
<gene>
    <name evidence="5" type="primary">LOC101845288</name>
</gene>
<keyword evidence="3" id="KW-0732">Signal</keyword>
<feature type="compositionally biased region" description="Basic and acidic residues" evidence="2">
    <location>
        <begin position="312"/>
        <end position="327"/>
    </location>
</feature>
<keyword evidence="1" id="KW-0175">Coiled coil</keyword>
<proteinExistence type="predicted"/>
<evidence type="ECO:0000313" key="4">
    <source>
        <dbReference type="Proteomes" id="UP000694888"/>
    </source>
</evidence>
<accession>A0ABM0K963</accession>
<protein>
    <submittedName>
        <fullName evidence="5">Uncharacterized protein LOC101845288</fullName>
    </submittedName>
</protein>
<dbReference type="GeneID" id="101845288"/>
<name>A0ABM0K963_APLCA</name>
<feature type="coiled-coil region" evidence="1">
    <location>
        <begin position="236"/>
        <end position="266"/>
    </location>
</feature>